<dbReference type="GeneID" id="111288840"/>
<dbReference type="KEGG" id="dzi:111288840"/>
<keyword evidence="1" id="KW-0611">Plant defense</keyword>
<accession>A0A6P5Y551</accession>
<evidence type="ECO:0000259" key="2">
    <source>
        <dbReference type="Pfam" id="PF23247"/>
    </source>
</evidence>
<dbReference type="InterPro" id="IPR032675">
    <property type="entry name" value="LRR_dom_sf"/>
</dbReference>
<dbReference type="RefSeq" id="XP_022735540.1">
    <property type="nucleotide sequence ID" value="XM_022879805.1"/>
</dbReference>
<protein>
    <submittedName>
        <fullName evidence="4">Probable disease resistance protein At4g27220</fullName>
    </submittedName>
</protein>
<dbReference type="SUPFAM" id="SSF52058">
    <property type="entry name" value="L domain-like"/>
    <property type="match status" value="1"/>
</dbReference>
<dbReference type="PANTHER" id="PTHR33463">
    <property type="entry name" value="NB-ARC DOMAIN-CONTAINING PROTEIN-RELATED"/>
    <property type="match status" value="1"/>
</dbReference>
<proteinExistence type="predicted"/>
<dbReference type="Gene3D" id="3.80.10.10">
    <property type="entry name" value="Ribonuclease Inhibitor"/>
    <property type="match status" value="2"/>
</dbReference>
<name>A0A6P5Y551_DURZI</name>
<sequence length="390" mass="44432">MHDVVRDFAHWIAPTGKHIFMVKDGLMEWPLRKTIVKVPNAFVKGMKALQVLYLANVIFSLEVLQFVSNLRGLCFPNCELENISSLRSMEKLEILAFSNTNIYKLPEELVALHRLKSLRFSYFSFSRKKQIDFPPNLLSRLTSLQELHIGCENNVNLSELNSLSRLTALSLSVSTAQCFPENFVFPKLQSFIIAVNEYHPFMQCIQGVVLQCRRVGSEECCHETQNIDPKGLEELTSLKLEDCNNMECLMDTTREKGPTTAFSNLVKLRMVKMTCLKELRHGCSINGFKELLCNVKKLTTDGIMHHKNLIPNVDSRGLHELTFLTLKDGKELECLIDTRVQGHVSTIPPLPNLTNLKLKSLPELKWIWKGPSHHVCLQSLKVAVISRCNK</sequence>
<dbReference type="InterPro" id="IPR050905">
    <property type="entry name" value="Plant_NBS-LRR"/>
</dbReference>
<dbReference type="AlphaFoldDB" id="A0A6P5Y551"/>
<organism evidence="3 4">
    <name type="scientific">Durio zibethinus</name>
    <name type="common">Durian</name>
    <dbReference type="NCBI Taxonomy" id="66656"/>
    <lineage>
        <taxon>Eukaryota</taxon>
        <taxon>Viridiplantae</taxon>
        <taxon>Streptophyta</taxon>
        <taxon>Embryophyta</taxon>
        <taxon>Tracheophyta</taxon>
        <taxon>Spermatophyta</taxon>
        <taxon>Magnoliopsida</taxon>
        <taxon>eudicotyledons</taxon>
        <taxon>Gunneridae</taxon>
        <taxon>Pentapetalae</taxon>
        <taxon>rosids</taxon>
        <taxon>malvids</taxon>
        <taxon>Malvales</taxon>
        <taxon>Malvaceae</taxon>
        <taxon>Helicteroideae</taxon>
        <taxon>Durio</taxon>
    </lineage>
</organism>
<dbReference type="OrthoDB" id="1751378at2759"/>
<evidence type="ECO:0000313" key="3">
    <source>
        <dbReference type="Proteomes" id="UP000515121"/>
    </source>
</evidence>
<keyword evidence="3" id="KW-1185">Reference proteome</keyword>
<reference evidence="4" key="1">
    <citation type="submission" date="2025-08" db="UniProtKB">
        <authorList>
            <consortium name="RefSeq"/>
        </authorList>
    </citation>
    <scope>IDENTIFICATION</scope>
    <source>
        <tissue evidence="4">Fruit stalk</tissue>
    </source>
</reference>
<gene>
    <name evidence="4" type="primary">LOC111288840</name>
</gene>
<evidence type="ECO:0000313" key="4">
    <source>
        <dbReference type="RefSeq" id="XP_022735540.1"/>
    </source>
</evidence>
<feature type="domain" description="Disease resistance protein At4g27190-like leucine-rich repeats" evidence="2">
    <location>
        <begin position="290"/>
        <end position="390"/>
    </location>
</feature>
<dbReference type="InterPro" id="IPR057135">
    <property type="entry name" value="At4g27190-like_LRR"/>
</dbReference>
<evidence type="ECO:0000256" key="1">
    <source>
        <dbReference type="ARBA" id="ARBA00022821"/>
    </source>
</evidence>
<dbReference type="PANTHER" id="PTHR33463:SF117">
    <property type="entry name" value="CC-NBS-LRR RESISTANCE PROTEIN"/>
    <property type="match status" value="1"/>
</dbReference>
<dbReference type="Pfam" id="PF23247">
    <property type="entry name" value="LRR_RPS2"/>
    <property type="match status" value="1"/>
</dbReference>
<dbReference type="Proteomes" id="UP000515121">
    <property type="component" value="Unplaced"/>
</dbReference>